<evidence type="ECO:0000256" key="2">
    <source>
        <dbReference type="SAM" id="MobiDB-lite"/>
    </source>
</evidence>
<organism evidence="3 4">
    <name type="scientific">Extremus antarcticus</name>
    <dbReference type="NCBI Taxonomy" id="702011"/>
    <lineage>
        <taxon>Eukaryota</taxon>
        <taxon>Fungi</taxon>
        <taxon>Dikarya</taxon>
        <taxon>Ascomycota</taxon>
        <taxon>Pezizomycotina</taxon>
        <taxon>Dothideomycetes</taxon>
        <taxon>Dothideomycetidae</taxon>
        <taxon>Mycosphaerellales</taxon>
        <taxon>Extremaceae</taxon>
        <taxon>Extremus</taxon>
    </lineage>
</organism>
<protein>
    <submittedName>
        <fullName evidence="3">Uncharacterized protein</fullName>
    </submittedName>
</protein>
<feature type="compositionally biased region" description="Acidic residues" evidence="2">
    <location>
        <begin position="716"/>
        <end position="727"/>
    </location>
</feature>
<feature type="compositionally biased region" description="Acidic residues" evidence="2">
    <location>
        <begin position="58"/>
        <end position="67"/>
    </location>
</feature>
<feature type="compositionally biased region" description="Low complexity" evidence="2">
    <location>
        <begin position="134"/>
        <end position="147"/>
    </location>
</feature>
<evidence type="ECO:0000313" key="4">
    <source>
        <dbReference type="Proteomes" id="UP001271007"/>
    </source>
</evidence>
<feature type="region of interest" description="Disordered" evidence="2">
    <location>
        <begin position="535"/>
        <end position="584"/>
    </location>
</feature>
<sequence length="1037" mass="115567">MERTKHIVGEIRGKRMFSIRAKDATGVDAMRQALLKLDQSINSKAAARTSHTFPNANDELEDDDIDGEGPNHRGTYSKAYTVQHPEIKWVHRGQGRYLPLTAARAFTQPQSQPQPREPRLRESSASKATIVTPQSRSARIQQRSSLAADEDDIKDRTSSLRRRVTDAQATPDIHLTGNRQSRTSKPAQMTDFDRRSSRISNQVDYDEDSEEADSENMASDDDKDETPTYDKEYVETHPNERFYHTGNGWYKRGRRPPGRKQAKNRDAQGHAVKRRADGSFAFAPKTTIHVSQLESYPGVEFHHCGNGWYRAGPDASGLRASRYGGGLDDDIKAEDEDDDDVRQMDGEGEEAAEEEDDDDGGEDLNATVSKAYTRKHPEIEWQHRGKGRYMRKSVVQALKSVTPASASIEPERDQTIYSKAYVEAHPEIQFHHRGNAKYMRGPPPERWAANRRKKTAQAVVSAEEEEEEVEDDTKLFSKAFVDAHPELEFHHRGQGRYARGPRRASNIAPVDYDEGEEEAPDGLVDTDYVNSHPNETFHHRGQGRWARGLPGPGASRKTAIRGPGARSQSYGEGEDAAEEEQEAEGLPHISALVQRAEGPDMFPQYTWNYRGGGKWSRLTKQQYEDMQKEMLKAAAAEHKRAKARKKNRRGSGADAETGDAGNDVGEDGAASAKPPIKRRRVNKRGSYLAQENGTGTKPSSNGQSKAPTPKPRMLEPEEDILTAEDLPELYRDDWSPPSEFIADPYERMARGMRPMNSPDKFVKALTKHDPAARSLDNLKQLAANSQNALDQLQREYLDLDKITAPHARIPRKVAKGGRVPVDEQIFEDKKEADLYDYNYDPRRLGYQDPQAQKIQRDADGRELRNRRQRHTQLSGTIPGWNFGEEEITAGRRAVKPVNRFDGIVEPLRKRARNSTTGTGLTSKAPSMTPDRGSTPLGGPIRTSIGTGTRGRLMGNVPRRIQELRGDSVGGLVGGREGTPNSARKGRPPGSKNLHKRKDAGIKKGPRKPKMVDGLIVSGNYEGIDGFGGEGEGEGEGL</sequence>
<dbReference type="EMBL" id="JAWDJX010000018">
    <property type="protein sequence ID" value="KAK3053021.1"/>
    <property type="molecule type" value="Genomic_DNA"/>
</dbReference>
<feature type="compositionally biased region" description="Polar residues" evidence="2">
    <location>
        <begin position="913"/>
        <end position="925"/>
    </location>
</feature>
<feature type="compositionally biased region" description="Polar residues" evidence="2">
    <location>
        <begin position="177"/>
        <end position="187"/>
    </location>
</feature>
<accession>A0AAJ0GDL5</accession>
<name>A0AAJ0GDL5_9PEZI</name>
<evidence type="ECO:0000256" key="1">
    <source>
        <dbReference type="SAM" id="Coils"/>
    </source>
</evidence>
<comment type="caution">
    <text evidence="3">The sequence shown here is derived from an EMBL/GenBank/DDBJ whole genome shotgun (WGS) entry which is preliminary data.</text>
</comment>
<keyword evidence="1" id="KW-0175">Coiled coil</keyword>
<feature type="region of interest" description="Disordered" evidence="2">
    <location>
        <begin position="850"/>
        <end position="877"/>
    </location>
</feature>
<feature type="compositionally biased region" description="Gly residues" evidence="2">
    <location>
        <begin position="967"/>
        <end position="976"/>
    </location>
</feature>
<evidence type="ECO:0000313" key="3">
    <source>
        <dbReference type="EMBL" id="KAK3053021.1"/>
    </source>
</evidence>
<feature type="region of interest" description="Disordered" evidence="2">
    <location>
        <begin position="106"/>
        <end position="278"/>
    </location>
</feature>
<feature type="region of interest" description="Disordered" evidence="2">
    <location>
        <begin position="45"/>
        <end position="74"/>
    </location>
</feature>
<feature type="compositionally biased region" description="Basic and acidic residues" evidence="2">
    <location>
        <begin position="225"/>
        <end position="243"/>
    </location>
</feature>
<feature type="compositionally biased region" description="Polar residues" evidence="2">
    <location>
        <begin position="689"/>
        <end position="706"/>
    </location>
</feature>
<reference evidence="3" key="1">
    <citation type="submission" date="2023-04" db="EMBL/GenBank/DDBJ databases">
        <title>Black Yeasts Isolated from many extreme environments.</title>
        <authorList>
            <person name="Coleine C."/>
            <person name="Stajich J.E."/>
            <person name="Selbmann L."/>
        </authorList>
    </citation>
    <scope>NUCLEOTIDE SEQUENCE</scope>
    <source>
        <strain evidence="3">CCFEE 5312</strain>
    </source>
</reference>
<feature type="compositionally biased region" description="Basic and acidic residues" evidence="2">
    <location>
        <begin position="854"/>
        <end position="865"/>
    </location>
</feature>
<feature type="compositionally biased region" description="Basic residues" evidence="2">
    <location>
        <begin position="251"/>
        <end position="262"/>
    </location>
</feature>
<dbReference type="AlphaFoldDB" id="A0AAJ0GDL5"/>
<feature type="compositionally biased region" description="Basic residues" evidence="2">
    <location>
        <begin position="639"/>
        <end position="649"/>
    </location>
</feature>
<feature type="compositionally biased region" description="Basic residues" evidence="2">
    <location>
        <begin position="992"/>
        <end position="1008"/>
    </location>
</feature>
<feature type="region of interest" description="Disordered" evidence="2">
    <location>
        <begin position="630"/>
        <end position="739"/>
    </location>
</feature>
<feature type="compositionally biased region" description="Acidic residues" evidence="2">
    <location>
        <begin position="572"/>
        <end position="583"/>
    </location>
</feature>
<feature type="coiled-coil region" evidence="1">
    <location>
        <begin position="775"/>
        <end position="802"/>
    </location>
</feature>
<feature type="region of interest" description="Disordered" evidence="2">
    <location>
        <begin position="967"/>
        <end position="1013"/>
    </location>
</feature>
<proteinExistence type="predicted"/>
<feature type="region of interest" description="Disordered" evidence="2">
    <location>
        <begin position="911"/>
        <end position="952"/>
    </location>
</feature>
<gene>
    <name evidence="3" type="ORF">LTR09_006085</name>
</gene>
<feature type="compositionally biased region" description="Polar residues" evidence="2">
    <location>
        <begin position="45"/>
        <end position="55"/>
    </location>
</feature>
<feature type="compositionally biased region" description="Acidic residues" evidence="2">
    <location>
        <begin position="204"/>
        <end position="224"/>
    </location>
</feature>
<feature type="compositionally biased region" description="Acidic residues" evidence="2">
    <location>
        <begin position="327"/>
        <end position="362"/>
    </location>
</feature>
<keyword evidence="4" id="KW-1185">Reference proteome</keyword>
<feature type="region of interest" description="Disordered" evidence="2">
    <location>
        <begin position="320"/>
        <end position="369"/>
    </location>
</feature>
<dbReference type="Proteomes" id="UP001271007">
    <property type="component" value="Unassembled WGS sequence"/>
</dbReference>